<dbReference type="KEGG" id="mhey:H2LOC_006565"/>
<dbReference type="Proteomes" id="UP000309061">
    <property type="component" value="Chromosome"/>
</dbReference>
<dbReference type="EMBL" id="CP046052">
    <property type="protein sequence ID" value="QGM47972.1"/>
    <property type="molecule type" value="Genomic_DNA"/>
</dbReference>
<keyword evidence="3" id="KW-1185">Reference proteome</keyword>
<dbReference type="InterPro" id="IPR051599">
    <property type="entry name" value="Cell_Envelope_Assoc"/>
</dbReference>
<name>A0A6B8KJU0_9HYPH</name>
<dbReference type="AlphaFoldDB" id="A0A6B8KJU0"/>
<dbReference type="GO" id="GO:0005886">
    <property type="term" value="C:plasma membrane"/>
    <property type="evidence" value="ECO:0007669"/>
    <property type="project" value="TreeGrafter"/>
</dbReference>
<dbReference type="Pfam" id="PF02698">
    <property type="entry name" value="DUF218"/>
    <property type="match status" value="1"/>
</dbReference>
<dbReference type="CDD" id="cd06259">
    <property type="entry name" value="YdcF-like"/>
    <property type="match status" value="1"/>
</dbReference>
<dbReference type="InterPro" id="IPR003848">
    <property type="entry name" value="DUF218"/>
</dbReference>
<dbReference type="PANTHER" id="PTHR30336:SF4">
    <property type="entry name" value="ENVELOPE BIOGENESIS FACTOR ELYC"/>
    <property type="match status" value="1"/>
</dbReference>
<evidence type="ECO:0000259" key="1">
    <source>
        <dbReference type="Pfam" id="PF02698"/>
    </source>
</evidence>
<sequence>MALAVTCSGAFLISAFIAGFVGFASSLERTEPVLLVQAEGVVALTGGSDRVLEAAEFLARGQARRLLITGVNRATHGADLEKILPVSRDLFACCVDLGYKAMDTAGNARETLEWARSRNIRGPLIVVTSNYHMPRAMVELSAALPGFTLYPFPVVSEHVNVRSWRDDSRVRALVAREYLKYLRAIVRTKWEGFAGGGDASGEGIEKPRFLF</sequence>
<dbReference type="PANTHER" id="PTHR30336">
    <property type="entry name" value="INNER MEMBRANE PROTEIN, PROBABLE PERMEASE"/>
    <property type="match status" value="1"/>
</dbReference>
<evidence type="ECO:0000313" key="2">
    <source>
        <dbReference type="EMBL" id="QGM47972.1"/>
    </source>
</evidence>
<dbReference type="GO" id="GO:0043164">
    <property type="term" value="P:Gram-negative-bacterium-type cell wall biogenesis"/>
    <property type="evidence" value="ECO:0007669"/>
    <property type="project" value="TreeGrafter"/>
</dbReference>
<dbReference type="OrthoDB" id="9812311at2"/>
<reference evidence="2 3" key="1">
    <citation type="submission" date="2019-11" db="EMBL/GenBank/DDBJ databases">
        <title>The genome sequence of Methylocystis heyeri.</title>
        <authorList>
            <person name="Oshkin I.Y."/>
            <person name="Miroshnikov K."/>
            <person name="Dedysh S.N."/>
        </authorList>
    </citation>
    <scope>NUCLEOTIDE SEQUENCE [LARGE SCALE GENOMIC DNA]</scope>
    <source>
        <strain evidence="2 3">H2</strain>
    </source>
</reference>
<gene>
    <name evidence="2" type="ORF">H2LOC_006565</name>
</gene>
<proteinExistence type="predicted"/>
<organism evidence="2 3">
    <name type="scientific">Methylocystis heyeri</name>
    <dbReference type="NCBI Taxonomy" id="391905"/>
    <lineage>
        <taxon>Bacteria</taxon>
        <taxon>Pseudomonadati</taxon>
        <taxon>Pseudomonadota</taxon>
        <taxon>Alphaproteobacteria</taxon>
        <taxon>Hyphomicrobiales</taxon>
        <taxon>Methylocystaceae</taxon>
        <taxon>Methylocystis</taxon>
    </lineage>
</organism>
<evidence type="ECO:0000313" key="3">
    <source>
        <dbReference type="Proteomes" id="UP000309061"/>
    </source>
</evidence>
<accession>A0A6B8KJU0</accession>
<protein>
    <submittedName>
        <fullName evidence="2">YdcF family protein</fullName>
    </submittedName>
</protein>
<feature type="domain" description="DUF218" evidence="1">
    <location>
        <begin position="42"/>
        <end position="179"/>
    </location>
</feature>
<dbReference type="GO" id="GO:0000270">
    <property type="term" value="P:peptidoglycan metabolic process"/>
    <property type="evidence" value="ECO:0007669"/>
    <property type="project" value="TreeGrafter"/>
</dbReference>